<sequence>MADFVYPPLDLGENNIRLLQVKKGGWPNNVSCFLVEASTNEDEAVPYKALSYTWGDIEKDSESHPYLPFIFVDDQRFDATPNLRLALAHIQNSNHDVMLWTDAICINQTDNRERGHQVKQMGRIYRNAEEVLIWLGPSDEEIENLFSMINLIDQRATKLPVRETWAEHCIRIMTTQN</sequence>
<organism evidence="2 3">
    <name type="scientific">Fusarium austroafricanum</name>
    <dbReference type="NCBI Taxonomy" id="2364996"/>
    <lineage>
        <taxon>Eukaryota</taxon>
        <taxon>Fungi</taxon>
        <taxon>Dikarya</taxon>
        <taxon>Ascomycota</taxon>
        <taxon>Pezizomycotina</taxon>
        <taxon>Sordariomycetes</taxon>
        <taxon>Hypocreomycetidae</taxon>
        <taxon>Hypocreales</taxon>
        <taxon>Nectriaceae</taxon>
        <taxon>Fusarium</taxon>
        <taxon>Fusarium concolor species complex</taxon>
    </lineage>
</organism>
<gene>
    <name evidence="2" type="ORF">F53441_11806</name>
</gene>
<evidence type="ECO:0000313" key="3">
    <source>
        <dbReference type="Proteomes" id="UP000605986"/>
    </source>
</evidence>
<feature type="domain" description="Heterokaryon incompatibility" evidence="1">
    <location>
        <begin position="47"/>
        <end position="158"/>
    </location>
</feature>
<reference evidence="2" key="1">
    <citation type="submission" date="2020-01" db="EMBL/GenBank/DDBJ databases">
        <title>Identification and distribution of gene clusters putatively required for synthesis of sphingolipid metabolism inhibitors in phylogenetically diverse species of the filamentous fungus Fusarium.</title>
        <authorList>
            <person name="Kim H.-S."/>
            <person name="Busman M."/>
            <person name="Brown D.W."/>
            <person name="Divon H."/>
            <person name="Uhlig S."/>
            <person name="Proctor R.H."/>
        </authorList>
    </citation>
    <scope>NUCLEOTIDE SEQUENCE</scope>
    <source>
        <strain evidence="2">NRRL 53441</strain>
    </source>
</reference>
<dbReference type="InterPro" id="IPR052895">
    <property type="entry name" value="HetReg/Transcr_Mod"/>
</dbReference>
<evidence type="ECO:0000313" key="2">
    <source>
        <dbReference type="EMBL" id="KAF4442244.1"/>
    </source>
</evidence>
<dbReference type="Pfam" id="PF06985">
    <property type="entry name" value="HET"/>
    <property type="match status" value="1"/>
</dbReference>
<dbReference type="InterPro" id="IPR010730">
    <property type="entry name" value="HET"/>
</dbReference>
<keyword evidence="3" id="KW-1185">Reference proteome</keyword>
<evidence type="ECO:0000259" key="1">
    <source>
        <dbReference type="Pfam" id="PF06985"/>
    </source>
</evidence>
<dbReference type="PANTHER" id="PTHR24148:SF73">
    <property type="entry name" value="HET DOMAIN PROTEIN (AFU_ORTHOLOGUE AFUA_8G01020)"/>
    <property type="match status" value="1"/>
</dbReference>
<dbReference type="AlphaFoldDB" id="A0A8H4NL50"/>
<dbReference type="OrthoDB" id="194358at2759"/>
<dbReference type="Proteomes" id="UP000605986">
    <property type="component" value="Unassembled WGS sequence"/>
</dbReference>
<proteinExistence type="predicted"/>
<dbReference type="EMBL" id="JAADJG010000601">
    <property type="protein sequence ID" value="KAF4442244.1"/>
    <property type="molecule type" value="Genomic_DNA"/>
</dbReference>
<accession>A0A8H4NL50</accession>
<dbReference type="PANTHER" id="PTHR24148">
    <property type="entry name" value="ANKYRIN REPEAT DOMAIN-CONTAINING PROTEIN 39 HOMOLOG-RELATED"/>
    <property type="match status" value="1"/>
</dbReference>
<name>A0A8H4NL50_9HYPO</name>
<protein>
    <submittedName>
        <fullName evidence="2">HET-domain-containing protein</fullName>
    </submittedName>
</protein>
<comment type="caution">
    <text evidence="2">The sequence shown here is derived from an EMBL/GenBank/DDBJ whole genome shotgun (WGS) entry which is preliminary data.</text>
</comment>